<dbReference type="RefSeq" id="WP_000560384.1">
    <property type="nucleotide sequence ID" value="NZ_CP007631.1"/>
</dbReference>
<dbReference type="AlphaFoldDB" id="A0A853P6X9"/>
<name>A0A853P6X9_STRAG</name>
<protein>
    <submittedName>
        <fullName evidence="1">Uncharacterized protein</fullName>
    </submittedName>
</protein>
<evidence type="ECO:0000313" key="2">
    <source>
        <dbReference type="Proteomes" id="UP000093122"/>
    </source>
</evidence>
<dbReference type="Proteomes" id="UP000093122">
    <property type="component" value="Unassembled WGS sequence"/>
</dbReference>
<gene>
    <name evidence="1" type="ORF">AX245_02990</name>
</gene>
<dbReference type="EMBL" id="MAWT01000014">
    <property type="protein sequence ID" value="OCM71731.1"/>
    <property type="molecule type" value="Genomic_DNA"/>
</dbReference>
<reference evidence="1 2" key="1">
    <citation type="journal article" date="2016" name="Sci. Rep.">
        <title>Serotype IV Streptococcus agalactiae ST-452 has arisen from large genomic recombination events between CC23 and the hypervirulent CC17 lineages.</title>
        <authorList>
            <person name="Campisi E."/>
            <person name="Rinaudo C.D."/>
            <person name="Donati C."/>
            <person name="Barucco M."/>
            <person name="Torricelli G."/>
            <person name="Edwards M.S."/>
            <person name="Baker C.J."/>
            <person name="Margarit I."/>
            <person name="Rosini R."/>
        </authorList>
    </citation>
    <scope>NUCLEOTIDE SEQUENCE [LARGE SCALE GENOMIC DNA]</scope>
    <source>
        <strain evidence="1 2">CZ-PW-140</strain>
    </source>
</reference>
<accession>A0A853P6X9</accession>
<evidence type="ECO:0000313" key="1">
    <source>
        <dbReference type="EMBL" id="OCM71731.1"/>
    </source>
</evidence>
<organism evidence="1 2">
    <name type="scientific">Streptococcus agalactiae</name>
    <dbReference type="NCBI Taxonomy" id="1311"/>
    <lineage>
        <taxon>Bacteria</taxon>
        <taxon>Bacillati</taxon>
        <taxon>Bacillota</taxon>
        <taxon>Bacilli</taxon>
        <taxon>Lactobacillales</taxon>
        <taxon>Streptococcaceae</taxon>
        <taxon>Streptococcus</taxon>
    </lineage>
</organism>
<comment type="caution">
    <text evidence="1">The sequence shown here is derived from an EMBL/GenBank/DDBJ whole genome shotgun (WGS) entry which is preliminary data.</text>
</comment>
<dbReference type="KEGG" id="sage:EN72_10440"/>
<proteinExistence type="predicted"/>
<sequence length="159" mass="18684">MIAIIRTHEKGRSQLLCELDIMQFTENQVRNRMIEKGIKDDAFFICGFSDWEIDRVMTLSDVYLLKKCIIGLYDGNDYIVQYLLKKGFSIRSIVTRYYLFLSKDENRVMKHILKNVEFDSLIDFWQRSVTWVNALNAYIDKGVLLNTEKGFYVLTLEGG</sequence>